<keyword evidence="7" id="KW-0503">Monooxygenase</keyword>
<gene>
    <name evidence="9" type="ORF">Ahy_A07g031652</name>
</gene>
<evidence type="ECO:0000256" key="1">
    <source>
        <dbReference type="ARBA" id="ARBA00001971"/>
    </source>
</evidence>
<evidence type="ECO:0000313" key="10">
    <source>
        <dbReference type="Proteomes" id="UP000289738"/>
    </source>
</evidence>
<accession>A0A445C4S2</accession>
<comment type="cofactor">
    <cofactor evidence="1">
        <name>heme</name>
        <dbReference type="ChEBI" id="CHEBI:30413"/>
    </cofactor>
</comment>
<feature type="chain" id="PRO_5019106489" evidence="8">
    <location>
        <begin position="20"/>
        <end position="103"/>
    </location>
</feature>
<evidence type="ECO:0000256" key="7">
    <source>
        <dbReference type="ARBA" id="ARBA00023033"/>
    </source>
</evidence>
<dbReference type="AlphaFoldDB" id="A0A445C4S2"/>
<evidence type="ECO:0000256" key="8">
    <source>
        <dbReference type="SAM" id="SignalP"/>
    </source>
</evidence>
<dbReference type="GO" id="GO:0046872">
    <property type="term" value="F:metal ion binding"/>
    <property type="evidence" value="ECO:0007669"/>
    <property type="project" value="UniProtKB-KW"/>
</dbReference>
<dbReference type="GO" id="GO:0004497">
    <property type="term" value="F:monooxygenase activity"/>
    <property type="evidence" value="ECO:0007669"/>
    <property type="project" value="UniProtKB-KW"/>
</dbReference>
<keyword evidence="5" id="KW-0560">Oxidoreductase</keyword>
<keyword evidence="3" id="KW-0349">Heme</keyword>
<keyword evidence="6" id="KW-0408">Iron</keyword>
<proteinExistence type="inferred from homology"/>
<dbReference type="PANTHER" id="PTHR24296">
    <property type="entry name" value="CYTOCHROME P450"/>
    <property type="match status" value="1"/>
</dbReference>
<name>A0A445C4S2_ARAHY</name>
<keyword evidence="8" id="KW-0732">Signal</keyword>
<evidence type="ECO:0000313" key="9">
    <source>
        <dbReference type="EMBL" id="RYR45881.1"/>
    </source>
</evidence>
<dbReference type="EMBL" id="SDMP01000007">
    <property type="protein sequence ID" value="RYR45881.1"/>
    <property type="molecule type" value="Genomic_DNA"/>
</dbReference>
<evidence type="ECO:0000256" key="4">
    <source>
        <dbReference type="ARBA" id="ARBA00022723"/>
    </source>
</evidence>
<feature type="signal peptide" evidence="8">
    <location>
        <begin position="1"/>
        <end position="19"/>
    </location>
</feature>
<evidence type="ECO:0000256" key="2">
    <source>
        <dbReference type="ARBA" id="ARBA00010617"/>
    </source>
</evidence>
<keyword evidence="4" id="KW-0479">Metal-binding</keyword>
<dbReference type="STRING" id="3818.A0A445C4S2"/>
<dbReference type="Proteomes" id="UP000289738">
    <property type="component" value="Chromosome A07"/>
</dbReference>
<keyword evidence="10" id="KW-1185">Reference proteome</keyword>
<comment type="similarity">
    <text evidence="2">Belongs to the cytochrome P450 family.</text>
</comment>
<evidence type="ECO:0000256" key="6">
    <source>
        <dbReference type="ARBA" id="ARBA00023004"/>
    </source>
</evidence>
<evidence type="ECO:0000256" key="5">
    <source>
        <dbReference type="ARBA" id="ARBA00023002"/>
    </source>
</evidence>
<comment type="caution">
    <text evidence="9">The sequence shown here is derived from an EMBL/GenBank/DDBJ whole genome shotgun (WGS) entry which is preliminary data.</text>
</comment>
<organism evidence="9 10">
    <name type="scientific">Arachis hypogaea</name>
    <name type="common">Peanut</name>
    <dbReference type="NCBI Taxonomy" id="3818"/>
    <lineage>
        <taxon>Eukaryota</taxon>
        <taxon>Viridiplantae</taxon>
        <taxon>Streptophyta</taxon>
        <taxon>Embryophyta</taxon>
        <taxon>Tracheophyta</taxon>
        <taxon>Spermatophyta</taxon>
        <taxon>Magnoliopsida</taxon>
        <taxon>eudicotyledons</taxon>
        <taxon>Gunneridae</taxon>
        <taxon>Pentapetalae</taxon>
        <taxon>rosids</taxon>
        <taxon>fabids</taxon>
        <taxon>Fabales</taxon>
        <taxon>Fabaceae</taxon>
        <taxon>Papilionoideae</taxon>
        <taxon>50 kb inversion clade</taxon>
        <taxon>dalbergioids sensu lato</taxon>
        <taxon>Dalbergieae</taxon>
        <taxon>Pterocarpus clade</taxon>
        <taxon>Arachis</taxon>
    </lineage>
</organism>
<evidence type="ECO:0000256" key="3">
    <source>
        <dbReference type="ARBA" id="ARBA00022617"/>
    </source>
</evidence>
<sequence>MSWTTHFLNLCGWYTHLLCSSSTRSIHLHVLDNIITSNPNNVHHILKTKFHNYSKGTPFSTLRFSFDIICKFSFGMDPECFVSSFSESKLAESFDLASKLSVQ</sequence>
<reference evidence="9 10" key="1">
    <citation type="submission" date="2019-01" db="EMBL/GenBank/DDBJ databases">
        <title>Sequencing of cultivated peanut Arachis hypogaea provides insights into genome evolution and oil improvement.</title>
        <authorList>
            <person name="Chen X."/>
        </authorList>
    </citation>
    <scope>NUCLEOTIDE SEQUENCE [LARGE SCALE GENOMIC DNA]</scope>
    <source>
        <strain evidence="10">cv. Fuhuasheng</strain>
        <tissue evidence="9">Leaves</tissue>
    </source>
</reference>
<protein>
    <submittedName>
        <fullName evidence="9">Uncharacterized protein</fullName>
    </submittedName>
</protein>